<dbReference type="STRING" id="428993.SAMN06296058_1666"/>
<evidence type="ECO:0000256" key="7">
    <source>
        <dbReference type="SAM" id="MobiDB-lite"/>
    </source>
</evidence>
<keyword evidence="3" id="KW-0378">Hydrolase</keyword>
<evidence type="ECO:0000256" key="2">
    <source>
        <dbReference type="ARBA" id="ARBA00022723"/>
    </source>
</evidence>
<name>A0A1T5KG48_9GAMM</name>
<evidence type="ECO:0000256" key="3">
    <source>
        <dbReference type="ARBA" id="ARBA00022801"/>
    </source>
</evidence>
<evidence type="ECO:0000256" key="4">
    <source>
        <dbReference type="ARBA" id="ARBA00022833"/>
    </source>
</evidence>
<keyword evidence="4" id="KW-0862">Zinc</keyword>
<dbReference type="Pfam" id="PF04002">
    <property type="entry name" value="RadC"/>
    <property type="match status" value="1"/>
</dbReference>
<evidence type="ECO:0000256" key="6">
    <source>
        <dbReference type="RuleBase" id="RU003797"/>
    </source>
</evidence>
<keyword evidence="2" id="KW-0479">Metal-binding</keyword>
<dbReference type="GO" id="GO:0008237">
    <property type="term" value="F:metallopeptidase activity"/>
    <property type="evidence" value="ECO:0007669"/>
    <property type="project" value="UniProtKB-KW"/>
</dbReference>
<dbReference type="Pfam" id="PF20582">
    <property type="entry name" value="UPF0758_N"/>
    <property type="match status" value="1"/>
</dbReference>
<dbReference type="EMBL" id="FUZV01000001">
    <property type="protein sequence ID" value="SKC62358.1"/>
    <property type="molecule type" value="Genomic_DNA"/>
</dbReference>
<gene>
    <name evidence="9" type="ORF">SAMN06296058_1666</name>
</gene>
<dbReference type="PANTHER" id="PTHR30471:SF3">
    <property type="entry name" value="UPF0758 PROTEIN YEES-RELATED"/>
    <property type="match status" value="1"/>
</dbReference>
<reference evidence="9 10" key="1">
    <citation type="submission" date="2017-02" db="EMBL/GenBank/DDBJ databases">
        <authorList>
            <person name="Peterson S.W."/>
        </authorList>
    </citation>
    <scope>NUCLEOTIDE SEQUENCE [LARGE SCALE GENOMIC DNA]</scope>
    <source>
        <strain evidence="9 10">P15</strain>
    </source>
</reference>
<sequence>MPGLRRLGHSSHMHIKDWPKGERPREKLMAEGAKCLSDAELLAIFLGSGVHGKDAVSTSRDLLAEHETLRGLLALNPRQLCGQTGIGLARTAMLLAALELGERCLAADLKRGALLSDPHSAGRYFAQRLRGHGHEVFAVMFLDTRHRSLGFEELFRGTLDCTEVHPREVVRRALSYNAAAVIVGHNHPSGCAEPSSADRAITAKLKEALALVDVRLLDHFVVGDGQPVSMAMLGWV</sequence>
<dbReference type="InterPro" id="IPR020891">
    <property type="entry name" value="UPF0758_CS"/>
</dbReference>
<evidence type="ECO:0000313" key="10">
    <source>
        <dbReference type="Proteomes" id="UP000190341"/>
    </source>
</evidence>
<dbReference type="InterPro" id="IPR046778">
    <property type="entry name" value="UPF0758_N"/>
</dbReference>
<dbReference type="NCBIfam" id="TIGR00608">
    <property type="entry name" value="radc"/>
    <property type="match status" value="1"/>
</dbReference>
<feature type="domain" description="MPN" evidence="8">
    <location>
        <begin position="114"/>
        <end position="236"/>
    </location>
</feature>
<comment type="similarity">
    <text evidence="6">Belongs to the UPF0758 family.</text>
</comment>
<evidence type="ECO:0000256" key="5">
    <source>
        <dbReference type="ARBA" id="ARBA00023049"/>
    </source>
</evidence>
<accession>A0A1T5KG48</accession>
<keyword evidence="1" id="KW-0645">Protease</keyword>
<dbReference type="AlphaFoldDB" id="A0A1T5KG48"/>
<dbReference type="GO" id="GO:0046872">
    <property type="term" value="F:metal ion binding"/>
    <property type="evidence" value="ECO:0007669"/>
    <property type="project" value="UniProtKB-KW"/>
</dbReference>
<dbReference type="InterPro" id="IPR025657">
    <property type="entry name" value="RadC_JAB"/>
</dbReference>
<organism evidence="9 10">
    <name type="scientific">Pseudoxanthomonas indica</name>
    <dbReference type="NCBI Taxonomy" id="428993"/>
    <lineage>
        <taxon>Bacteria</taxon>
        <taxon>Pseudomonadati</taxon>
        <taxon>Pseudomonadota</taxon>
        <taxon>Gammaproteobacteria</taxon>
        <taxon>Lysobacterales</taxon>
        <taxon>Lysobacteraceae</taxon>
        <taxon>Pseudoxanthomonas</taxon>
    </lineage>
</organism>
<dbReference type="PANTHER" id="PTHR30471">
    <property type="entry name" value="DNA REPAIR PROTEIN RADC"/>
    <property type="match status" value="1"/>
</dbReference>
<evidence type="ECO:0000259" key="8">
    <source>
        <dbReference type="PROSITE" id="PS50249"/>
    </source>
</evidence>
<feature type="region of interest" description="Disordered" evidence="7">
    <location>
        <begin position="1"/>
        <end position="23"/>
    </location>
</feature>
<dbReference type="Gene3D" id="3.40.140.10">
    <property type="entry name" value="Cytidine Deaminase, domain 2"/>
    <property type="match status" value="1"/>
</dbReference>
<feature type="compositionally biased region" description="Basic residues" evidence="7">
    <location>
        <begin position="1"/>
        <end position="13"/>
    </location>
</feature>
<dbReference type="PROSITE" id="PS01302">
    <property type="entry name" value="UPF0758"/>
    <property type="match status" value="1"/>
</dbReference>
<protein>
    <submittedName>
        <fullName evidence="9">DNA replication and repair protein RadC</fullName>
    </submittedName>
</protein>
<evidence type="ECO:0000256" key="1">
    <source>
        <dbReference type="ARBA" id="ARBA00022670"/>
    </source>
</evidence>
<dbReference type="InterPro" id="IPR037518">
    <property type="entry name" value="MPN"/>
</dbReference>
<keyword evidence="10" id="KW-1185">Reference proteome</keyword>
<dbReference type="NCBIfam" id="NF000642">
    <property type="entry name" value="PRK00024.1"/>
    <property type="match status" value="1"/>
</dbReference>
<dbReference type="SUPFAM" id="SSF102712">
    <property type="entry name" value="JAB1/MPN domain"/>
    <property type="match status" value="1"/>
</dbReference>
<evidence type="ECO:0000313" key="9">
    <source>
        <dbReference type="EMBL" id="SKC62358.1"/>
    </source>
</evidence>
<keyword evidence="5" id="KW-0482">Metalloprotease</keyword>
<dbReference type="PROSITE" id="PS50249">
    <property type="entry name" value="MPN"/>
    <property type="match status" value="1"/>
</dbReference>
<proteinExistence type="inferred from homology"/>
<dbReference type="InterPro" id="IPR001405">
    <property type="entry name" value="UPF0758"/>
</dbReference>
<dbReference type="Proteomes" id="UP000190341">
    <property type="component" value="Unassembled WGS sequence"/>
</dbReference>
<dbReference type="GO" id="GO:0006508">
    <property type="term" value="P:proteolysis"/>
    <property type="evidence" value="ECO:0007669"/>
    <property type="project" value="UniProtKB-KW"/>
</dbReference>
<dbReference type="CDD" id="cd08071">
    <property type="entry name" value="MPN_DUF2466"/>
    <property type="match status" value="1"/>
</dbReference>
<feature type="compositionally biased region" description="Basic and acidic residues" evidence="7">
    <location>
        <begin position="14"/>
        <end position="23"/>
    </location>
</feature>